<feature type="domain" description="YbaK/aminoacyl-tRNA synthetase-associated" evidence="1">
    <location>
        <begin position="34"/>
        <end position="146"/>
    </location>
</feature>
<dbReference type="AlphaFoldDB" id="B1VL41"/>
<accession>B1VL41</accession>
<gene>
    <name evidence="2" type="ordered locus">SGR_3240</name>
</gene>
<protein>
    <recommendedName>
        <fullName evidence="1">YbaK/aminoacyl-tRNA synthetase-associated domain-containing protein</fullName>
    </recommendedName>
</protein>
<dbReference type="KEGG" id="sgr:SGR_3240"/>
<dbReference type="eggNOG" id="COG2606">
    <property type="taxonomic scope" value="Bacteria"/>
</dbReference>
<dbReference type="Proteomes" id="UP000001685">
    <property type="component" value="Chromosome"/>
</dbReference>
<organism evidence="2 3">
    <name type="scientific">Streptomyces griseus subsp. griseus (strain JCM 4626 / CBS 651.72 / NBRC 13350 / KCC S-0626 / ISP 5235)</name>
    <dbReference type="NCBI Taxonomy" id="455632"/>
    <lineage>
        <taxon>Bacteria</taxon>
        <taxon>Bacillati</taxon>
        <taxon>Actinomycetota</taxon>
        <taxon>Actinomycetes</taxon>
        <taxon>Kitasatosporales</taxon>
        <taxon>Streptomycetaceae</taxon>
        <taxon>Streptomyces</taxon>
    </lineage>
</organism>
<proteinExistence type="predicted"/>
<dbReference type="SUPFAM" id="SSF55826">
    <property type="entry name" value="YbaK/ProRS associated domain"/>
    <property type="match status" value="1"/>
</dbReference>
<dbReference type="RefSeq" id="WP_003967360.1">
    <property type="nucleotide sequence ID" value="NC_010572.1"/>
</dbReference>
<dbReference type="Gene3D" id="3.90.960.10">
    <property type="entry name" value="YbaK/aminoacyl-tRNA synthetase-associated domain"/>
    <property type="match status" value="1"/>
</dbReference>
<dbReference type="InterPro" id="IPR036754">
    <property type="entry name" value="YbaK/aa-tRNA-synt-asso_dom_sf"/>
</dbReference>
<evidence type="ECO:0000259" key="1">
    <source>
        <dbReference type="Pfam" id="PF04073"/>
    </source>
</evidence>
<evidence type="ECO:0000313" key="3">
    <source>
        <dbReference type="Proteomes" id="UP000001685"/>
    </source>
</evidence>
<name>B1VL41_STRGG</name>
<dbReference type="PATRIC" id="fig|455632.4.peg.3314"/>
<dbReference type="Pfam" id="PF04073">
    <property type="entry name" value="tRNA_edit"/>
    <property type="match status" value="1"/>
</dbReference>
<dbReference type="EMBL" id="AP009493">
    <property type="protein sequence ID" value="BAG20069.1"/>
    <property type="molecule type" value="Genomic_DNA"/>
</dbReference>
<dbReference type="InterPro" id="IPR007214">
    <property type="entry name" value="YbaK/aa-tRNA-synth-assoc-dom"/>
</dbReference>
<evidence type="ECO:0000313" key="2">
    <source>
        <dbReference type="EMBL" id="BAG20069.1"/>
    </source>
</evidence>
<dbReference type="HOGENOM" id="CLU_094875_2_2_11"/>
<dbReference type="GO" id="GO:0002161">
    <property type="term" value="F:aminoacyl-tRNA deacylase activity"/>
    <property type="evidence" value="ECO:0007669"/>
    <property type="project" value="InterPro"/>
</dbReference>
<sequence length="177" mass="19702">MNGHDWLLDQLERRQARFRLMDHVPEGRTDLASALRRHSLAQAAKCLVVRVATGRRSRRYVLAVVPGDRKVDLDVLRDMYAGREASFATRDVAERLAGSVSGSVMPFARHPELDLVADPELLVHDEIFFNAARLDRSVALATEDYVAMALPRIHPITQLSVGRLPVAPTLTAPRMTG</sequence>
<reference evidence="3" key="1">
    <citation type="journal article" date="2008" name="J. Bacteriol.">
        <title>Genome sequence of the streptomycin-producing microorganism Streptomyces griseus IFO 13350.</title>
        <authorList>
            <person name="Ohnishi Y."/>
            <person name="Ishikawa J."/>
            <person name="Hara H."/>
            <person name="Suzuki H."/>
            <person name="Ikenoya M."/>
            <person name="Ikeda H."/>
            <person name="Yamashita A."/>
            <person name="Hattori M."/>
            <person name="Horinouchi S."/>
        </authorList>
    </citation>
    <scope>NUCLEOTIDE SEQUENCE [LARGE SCALE GENOMIC DNA]</scope>
    <source>
        <strain evidence="3">JCM 4626 / NBRC 13350</strain>
    </source>
</reference>